<dbReference type="PANTHER" id="PTHR46401">
    <property type="entry name" value="GLYCOSYLTRANSFERASE WBBK-RELATED"/>
    <property type="match status" value="1"/>
</dbReference>
<evidence type="ECO:0000313" key="4">
    <source>
        <dbReference type="Proteomes" id="UP000216188"/>
    </source>
</evidence>
<dbReference type="GO" id="GO:0016757">
    <property type="term" value="F:glycosyltransferase activity"/>
    <property type="evidence" value="ECO:0007669"/>
    <property type="project" value="TreeGrafter"/>
</dbReference>
<evidence type="ECO:0000313" key="3">
    <source>
        <dbReference type="EMBL" id="OYR21867.1"/>
    </source>
</evidence>
<name>A0A256G440_9HYPH</name>
<keyword evidence="4" id="KW-1185">Reference proteome</keyword>
<evidence type="ECO:0000313" key="2">
    <source>
        <dbReference type="EMBL" id="NNV18875.1"/>
    </source>
</evidence>
<dbReference type="EMBL" id="PKQI01000001">
    <property type="protein sequence ID" value="NNV18875.1"/>
    <property type="molecule type" value="Genomic_DNA"/>
</dbReference>
<reference evidence="2 5" key="2">
    <citation type="submission" date="2018-11" db="EMBL/GenBank/DDBJ databases">
        <title>Genome sequencing and analysis.</title>
        <authorList>
            <person name="Huang Y.-T."/>
        </authorList>
    </citation>
    <scope>NUCLEOTIDE SEQUENCE [LARGE SCALE GENOMIC DNA]</scope>
    <source>
        <strain evidence="2 5">SHIN</strain>
    </source>
</reference>
<gene>
    <name evidence="3" type="ORF">CEV34_4668</name>
    <name evidence="2" type="ORF">EHE22_00295</name>
</gene>
<sequence>MKISYINSVCVANDAISNAIVQEIKWVREKASNEVVLFAFACDYAEVPHTLVKSVGEIILHPHFQSSDLIVFHFGVYHELFNAIFSANKMSKKYVIFHNITPKAYLPPSAHQIIDRSIAQMHNMRFADKIICCSKVNQGVLRSAGINTDNTVVPLSIDIPDYPPSTKPSFHDNIIRIAFVGRFVQSKGIDDLIKSLNNIVSGNIELVLQVDLIGNLKFSDEIVFDRLKANIEKIHSKAKDKILFNIHGNASNDAKHKILAEADIFVLPTYHEGFCVPILEAISAGCLVVSYDNSNVPEVCGGLGSLVATGNTVLLTEAISSLLLKVSSPDWRSGDGGYSRYVRDAISHISHYSPNSIRRDLLKALELYGRRTKLDIKC</sequence>
<accession>A0A256G440</accession>
<dbReference type="AlphaFoldDB" id="A0A256G440"/>
<evidence type="ECO:0000313" key="5">
    <source>
        <dbReference type="Proteomes" id="UP000526233"/>
    </source>
</evidence>
<dbReference type="GO" id="GO:0009103">
    <property type="term" value="P:lipopolysaccharide biosynthetic process"/>
    <property type="evidence" value="ECO:0007669"/>
    <property type="project" value="TreeGrafter"/>
</dbReference>
<organism evidence="3 4">
    <name type="scientific">Brucella pseudogrignonensis</name>
    <dbReference type="NCBI Taxonomy" id="419475"/>
    <lineage>
        <taxon>Bacteria</taxon>
        <taxon>Pseudomonadati</taxon>
        <taxon>Pseudomonadota</taxon>
        <taxon>Alphaproteobacteria</taxon>
        <taxon>Hyphomicrobiales</taxon>
        <taxon>Brucellaceae</taxon>
        <taxon>Brucella/Ochrobactrum group</taxon>
        <taxon>Brucella</taxon>
    </lineage>
</organism>
<keyword evidence="1 3" id="KW-0808">Transferase</keyword>
<dbReference type="Proteomes" id="UP000216188">
    <property type="component" value="Unassembled WGS sequence"/>
</dbReference>
<dbReference type="Gene3D" id="3.40.50.2000">
    <property type="entry name" value="Glycogen Phosphorylase B"/>
    <property type="match status" value="2"/>
</dbReference>
<dbReference type="Proteomes" id="UP000526233">
    <property type="component" value="Unassembled WGS sequence"/>
</dbReference>
<dbReference type="CDD" id="cd03801">
    <property type="entry name" value="GT4_PimA-like"/>
    <property type="match status" value="1"/>
</dbReference>
<dbReference type="EMBL" id="NNRM01000046">
    <property type="protein sequence ID" value="OYR21867.1"/>
    <property type="molecule type" value="Genomic_DNA"/>
</dbReference>
<dbReference type="Pfam" id="PF13692">
    <property type="entry name" value="Glyco_trans_1_4"/>
    <property type="match status" value="1"/>
</dbReference>
<protein>
    <submittedName>
        <fullName evidence="3">Glycosyl transferases group 1 family protein</fullName>
    </submittedName>
    <submittedName>
        <fullName evidence="2">Glycosyltransferase</fullName>
    </submittedName>
</protein>
<dbReference type="PANTHER" id="PTHR46401:SF2">
    <property type="entry name" value="GLYCOSYLTRANSFERASE WBBK-RELATED"/>
    <property type="match status" value="1"/>
</dbReference>
<comment type="caution">
    <text evidence="3">The sequence shown here is derived from an EMBL/GenBank/DDBJ whole genome shotgun (WGS) entry which is preliminary data.</text>
</comment>
<proteinExistence type="predicted"/>
<reference evidence="3 4" key="1">
    <citation type="submission" date="2017-07" db="EMBL/GenBank/DDBJ databases">
        <title>Phylogenetic study on the rhizospheric bacterium Ochrobactrum sp. A44.</title>
        <authorList>
            <person name="Krzyzanowska D.M."/>
            <person name="Ossowicki A."/>
            <person name="Rajewska M."/>
            <person name="Maciag T."/>
            <person name="Kaczynski Z."/>
            <person name="Czerwicka M."/>
            <person name="Jafra S."/>
        </authorList>
    </citation>
    <scope>NUCLEOTIDE SEQUENCE [LARGE SCALE GENOMIC DNA]</scope>
    <source>
        <strain evidence="3 4">CCUG 30717</strain>
    </source>
</reference>
<evidence type="ECO:0000256" key="1">
    <source>
        <dbReference type="ARBA" id="ARBA00022679"/>
    </source>
</evidence>
<dbReference type="SUPFAM" id="SSF53756">
    <property type="entry name" value="UDP-Glycosyltransferase/glycogen phosphorylase"/>
    <property type="match status" value="1"/>
</dbReference>